<comment type="caution">
    <text evidence="2">The sequence shown here is derived from an EMBL/GenBank/DDBJ whole genome shotgun (WGS) entry which is preliminary data.</text>
</comment>
<reference evidence="2 3" key="1">
    <citation type="submission" date="2024-09" db="EMBL/GenBank/DDBJ databases">
        <authorList>
            <person name="Sun Q."/>
            <person name="Mori K."/>
        </authorList>
    </citation>
    <scope>NUCLEOTIDE SEQUENCE [LARGE SCALE GENOMIC DNA]</scope>
    <source>
        <strain evidence="2 3">ATCC 51285</strain>
    </source>
</reference>
<keyword evidence="3" id="KW-1185">Reference proteome</keyword>
<keyword evidence="1" id="KW-1133">Transmembrane helix</keyword>
<feature type="transmembrane region" description="Helical" evidence="1">
    <location>
        <begin position="298"/>
        <end position="314"/>
    </location>
</feature>
<dbReference type="RefSeq" id="WP_051527397.1">
    <property type="nucleotide sequence ID" value="NZ_JBHLZN010000005.1"/>
</dbReference>
<gene>
    <name evidence="2" type="ORF">ACFFLH_13645</name>
</gene>
<name>A0ABV5ZFS5_9GAMM</name>
<evidence type="ECO:0000313" key="3">
    <source>
        <dbReference type="Proteomes" id="UP001589628"/>
    </source>
</evidence>
<sequence length="430" mass="47322">MRSLFYPLVTSPHARQHALGWLLALMWLGYLASLFTSLSLWPSIILAWLALCLSWPWLAKNNQRQSLILALIGLGCTLWAYQRGAVLEPAKLLGNYVPLLSMLVAVSFLRLLGSQRPHHSPEGARALLSTYTAVHLLGAILNLSILVIMGDRMQKQGRLTPLQGVVLSRGFALAAFWSPFFVAMGVALVAAPGMNLWQVLPVGVLMALVATLLSYLQLKDHAQTFSGYPLSPRHLLLPFSLATLVLILHHFFPEWSVILIITCLAPALALCYVGLRYRSLQPMQEHLHSNLGKMGSELGLFLAAGLLTTGMNMLSQSGLLRLPLTTFGAWEAGLIFPLCLVLAWLGVHAMITIAILSPLLLPLQPDPNLLGMLFLGIWALGSSSSPLSGMNMMLASRYALSGRALWRANAPFALLLWPLFWLLLWLYEQL</sequence>
<organism evidence="2 3">
    <name type="scientific">Balneatrix alpica</name>
    <dbReference type="NCBI Taxonomy" id="75684"/>
    <lineage>
        <taxon>Bacteria</taxon>
        <taxon>Pseudomonadati</taxon>
        <taxon>Pseudomonadota</taxon>
        <taxon>Gammaproteobacteria</taxon>
        <taxon>Oceanospirillales</taxon>
        <taxon>Balneatrichaceae</taxon>
        <taxon>Balneatrix</taxon>
    </lineage>
</organism>
<feature type="transmembrane region" description="Helical" evidence="1">
    <location>
        <begin position="408"/>
        <end position="427"/>
    </location>
</feature>
<feature type="transmembrane region" description="Helical" evidence="1">
    <location>
        <begin position="258"/>
        <end position="277"/>
    </location>
</feature>
<proteinExistence type="predicted"/>
<dbReference type="Proteomes" id="UP001589628">
    <property type="component" value="Unassembled WGS sequence"/>
</dbReference>
<feature type="transmembrane region" description="Helical" evidence="1">
    <location>
        <begin position="196"/>
        <end position="215"/>
    </location>
</feature>
<feature type="transmembrane region" description="Helical" evidence="1">
    <location>
        <begin position="334"/>
        <end position="357"/>
    </location>
</feature>
<feature type="transmembrane region" description="Helical" evidence="1">
    <location>
        <begin position="369"/>
        <end position="388"/>
    </location>
</feature>
<feature type="transmembrane region" description="Helical" evidence="1">
    <location>
        <begin position="171"/>
        <end position="190"/>
    </location>
</feature>
<dbReference type="EMBL" id="JBHLZN010000005">
    <property type="protein sequence ID" value="MFB9887458.1"/>
    <property type="molecule type" value="Genomic_DNA"/>
</dbReference>
<protein>
    <submittedName>
        <fullName evidence="2">Uncharacterized protein</fullName>
    </submittedName>
</protein>
<evidence type="ECO:0000256" key="1">
    <source>
        <dbReference type="SAM" id="Phobius"/>
    </source>
</evidence>
<accession>A0ABV5ZFS5</accession>
<feature type="transmembrane region" description="Helical" evidence="1">
    <location>
        <begin position="235"/>
        <end position="252"/>
    </location>
</feature>
<keyword evidence="1" id="KW-0812">Transmembrane</keyword>
<feature type="transmembrane region" description="Helical" evidence="1">
    <location>
        <begin position="63"/>
        <end position="81"/>
    </location>
</feature>
<feature type="transmembrane region" description="Helical" evidence="1">
    <location>
        <begin position="93"/>
        <end position="112"/>
    </location>
</feature>
<keyword evidence="1" id="KW-0472">Membrane</keyword>
<feature type="transmembrane region" description="Helical" evidence="1">
    <location>
        <begin position="132"/>
        <end position="150"/>
    </location>
</feature>
<evidence type="ECO:0000313" key="2">
    <source>
        <dbReference type="EMBL" id="MFB9887458.1"/>
    </source>
</evidence>
<feature type="transmembrane region" description="Helical" evidence="1">
    <location>
        <begin position="21"/>
        <end position="51"/>
    </location>
</feature>